<dbReference type="Proteomes" id="UP000596660">
    <property type="component" value="Unplaced"/>
</dbReference>
<proteinExistence type="predicted"/>
<dbReference type="PROSITE" id="PS51485">
    <property type="entry name" value="PHYTOCYANIN"/>
    <property type="match status" value="2"/>
</dbReference>
<dbReference type="GO" id="GO:0009055">
    <property type="term" value="F:electron transfer activity"/>
    <property type="evidence" value="ECO:0007669"/>
    <property type="project" value="InterPro"/>
</dbReference>
<feature type="signal peptide" evidence="6">
    <location>
        <begin position="1"/>
        <end position="30"/>
    </location>
</feature>
<evidence type="ECO:0000256" key="3">
    <source>
        <dbReference type="ARBA" id="ARBA00023157"/>
    </source>
</evidence>
<keyword evidence="9" id="KW-1185">Reference proteome</keyword>
<reference evidence="8" key="2">
    <citation type="submission" date="2021-03" db="UniProtKB">
        <authorList>
            <consortium name="EnsemblPlants"/>
        </authorList>
    </citation>
    <scope>IDENTIFICATION</scope>
</reference>
<dbReference type="PANTHER" id="PTHR33021">
    <property type="entry name" value="BLUE COPPER PROTEIN"/>
    <property type="match status" value="1"/>
</dbReference>
<keyword evidence="3" id="KW-1015">Disulfide bond</keyword>
<evidence type="ECO:0000259" key="7">
    <source>
        <dbReference type="PROSITE" id="PS51485"/>
    </source>
</evidence>
<evidence type="ECO:0000256" key="6">
    <source>
        <dbReference type="SAM" id="SignalP"/>
    </source>
</evidence>
<dbReference type="InterPro" id="IPR003245">
    <property type="entry name" value="Phytocyanin_dom"/>
</dbReference>
<dbReference type="AlphaFoldDB" id="A0A803LHM1"/>
<evidence type="ECO:0000256" key="5">
    <source>
        <dbReference type="ARBA" id="ARBA00082491"/>
    </source>
</evidence>
<feature type="domain" description="Phytocyanin" evidence="7">
    <location>
        <begin position="31"/>
        <end position="116"/>
    </location>
</feature>
<dbReference type="CDD" id="cd11013">
    <property type="entry name" value="Plantacyanin"/>
    <property type="match status" value="2"/>
</dbReference>
<dbReference type="InterPro" id="IPR039391">
    <property type="entry name" value="Phytocyanin-like"/>
</dbReference>
<protein>
    <recommendedName>
        <fullName evidence="4">Basic blue protein</fullName>
    </recommendedName>
    <alternativeName>
        <fullName evidence="5">Plantacyanin</fullName>
    </alternativeName>
</protein>
<sequence length="207" mass="22230">MAQGRGSARSSLVVGVAILCLLAIIQPSLAAYYNVGNGGGWTFNVNNWPRGKSFRAGDILVFNYARNLHNVVPVNSRGFASCSAPRGVKPYQSGKDRIRLKKGVNYFICSFPGHCQGGAGGWTFNVNTWTNGKSFKAGDVLAFNYDKTTHNVVLVNKRGYDSCTSPKGAKAYQTGKDRIKLAKGQNYFICSLPGHCQGGVKIAISAA</sequence>
<dbReference type="SUPFAM" id="SSF49503">
    <property type="entry name" value="Cupredoxins"/>
    <property type="match status" value="2"/>
</dbReference>
<dbReference type="EnsemblPlants" id="AUR62013468-RA">
    <property type="protein sequence ID" value="AUR62013468-RA:cds"/>
    <property type="gene ID" value="AUR62013468"/>
</dbReference>
<evidence type="ECO:0000256" key="1">
    <source>
        <dbReference type="ARBA" id="ARBA00022723"/>
    </source>
</evidence>
<evidence type="ECO:0000313" key="9">
    <source>
        <dbReference type="Proteomes" id="UP000596660"/>
    </source>
</evidence>
<dbReference type="GO" id="GO:0005886">
    <property type="term" value="C:plasma membrane"/>
    <property type="evidence" value="ECO:0007669"/>
    <property type="project" value="TreeGrafter"/>
</dbReference>
<evidence type="ECO:0000313" key="8">
    <source>
        <dbReference type="EnsemblPlants" id="AUR62013468-RA:cds"/>
    </source>
</evidence>
<dbReference type="Gramene" id="AUR62013468-RA">
    <property type="protein sequence ID" value="AUR62013468-RA:cds"/>
    <property type="gene ID" value="AUR62013468"/>
</dbReference>
<dbReference type="Pfam" id="PF02298">
    <property type="entry name" value="Cu_bind_like"/>
    <property type="match status" value="2"/>
</dbReference>
<dbReference type="Gene3D" id="2.60.40.420">
    <property type="entry name" value="Cupredoxins - blue copper proteins"/>
    <property type="match status" value="2"/>
</dbReference>
<evidence type="ECO:0000256" key="2">
    <source>
        <dbReference type="ARBA" id="ARBA00023008"/>
    </source>
</evidence>
<dbReference type="InterPro" id="IPR041844">
    <property type="entry name" value="Plantacyanin"/>
</dbReference>
<dbReference type="OMA" id="CCHSANI"/>
<keyword evidence="2" id="KW-0186">Copper</keyword>
<dbReference type="InterPro" id="IPR008972">
    <property type="entry name" value="Cupredoxin"/>
</dbReference>
<keyword evidence="1" id="KW-0479">Metal-binding</keyword>
<dbReference type="FunFam" id="2.60.40.420:FF:000013">
    <property type="entry name" value="basic blue protein-like"/>
    <property type="match status" value="2"/>
</dbReference>
<keyword evidence="6" id="KW-0732">Signal</keyword>
<accession>A0A803LHM1</accession>
<name>A0A803LHM1_CHEQI</name>
<organism evidence="8 9">
    <name type="scientific">Chenopodium quinoa</name>
    <name type="common">Quinoa</name>
    <dbReference type="NCBI Taxonomy" id="63459"/>
    <lineage>
        <taxon>Eukaryota</taxon>
        <taxon>Viridiplantae</taxon>
        <taxon>Streptophyta</taxon>
        <taxon>Embryophyta</taxon>
        <taxon>Tracheophyta</taxon>
        <taxon>Spermatophyta</taxon>
        <taxon>Magnoliopsida</taxon>
        <taxon>eudicotyledons</taxon>
        <taxon>Gunneridae</taxon>
        <taxon>Pentapetalae</taxon>
        <taxon>Caryophyllales</taxon>
        <taxon>Chenopodiaceae</taxon>
        <taxon>Chenopodioideae</taxon>
        <taxon>Atripliceae</taxon>
        <taxon>Chenopodium</taxon>
    </lineage>
</organism>
<reference evidence="8" key="1">
    <citation type="journal article" date="2017" name="Nature">
        <title>The genome of Chenopodium quinoa.</title>
        <authorList>
            <person name="Jarvis D.E."/>
            <person name="Ho Y.S."/>
            <person name="Lightfoot D.J."/>
            <person name="Schmoeckel S.M."/>
            <person name="Li B."/>
            <person name="Borm T.J.A."/>
            <person name="Ohyanagi H."/>
            <person name="Mineta K."/>
            <person name="Michell C.T."/>
            <person name="Saber N."/>
            <person name="Kharbatia N.M."/>
            <person name="Rupper R.R."/>
            <person name="Sharp A.R."/>
            <person name="Dally N."/>
            <person name="Boughton B.A."/>
            <person name="Woo Y.H."/>
            <person name="Gao G."/>
            <person name="Schijlen E.G.W.M."/>
            <person name="Guo X."/>
            <person name="Momin A.A."/>
            <person name="Negrao S."/>
            <person name="Al-Babili S."/>
            <person name="Gehring C."/>
            <person name="Roessner U."/>
            <person name="Jung C."/>
            <person name="Murphy K."/>
            <person name="Arold S.T."/>
            <person name="Gojobori T."/>
            <person name="van der Linden C.G."/>
            <person name="van Loo E.N."/>
            <person name="Jellen E.N."/>
            <person name="Maughan P.J."/>
            <person name="Tester M."/>
        </authorList>
    </citation>
    <scope>NUCLEOTIDE SEQUENCE [LARGE SCALE GENOMIC DNA]</scope>
    <source>
        <strain evidence="8">cv. PI 614886</strain>
    </source>
</reference>
<dbReference type="PANTHER" id="PTHR33021:SF424">
    <property type="entry name" value="BASIC BLUE PROTEIN"/>
    <property type="match status" value="1"/>
</dbReference>
<feature type="chain" id="PRO_5031066283" description="Basic blue protein" evidence="6">
    <location>
        <begin position="31"/>
        <end position="207"/>
    </location>
</feature>
<dbReference type="GO" id="GO:0046872">
    <property type="term" value="F:metal ion binding"/>
    <property type="evidence" value="ECO:0007669"/>
    <property type="project" value="UniProtKB-KW"/>
</dbReference>
<feature type="domain" description="Phytocyanin" evidence="7">
    <location>
        <begin position="112"/>
        <end position="207"/>
    </location>
</feature>
<evidence type="ECO:0000256" key="4">
    <source>
        <dbReference type="ARBA" id="ARBA00071970"/>
    </source>
</evidence>